<dbReference type="EMBL" id="BNAJ01000005">
    <property type="protein sequence ID" value="GHF45563.1"/>
    <property type="molecule type" value="Genomic_DNA"/>
</dbReference>
<proteinExistence type="predicted"/>
<feature type="chain" id="PRO_5031246400" description="Carboxypeptidase regulatory-like domain-containing protein" evidence="2">
    <location>
        <begin position="26"/>
        <end position="258"/>
    </location>
</feature>
<accession>A0A7W8KGZ0</accession>
<protein>
    <recommendedName>
        <fullName evidence="7">Carboxypeptidase regulatory-like domain-containing protein</fullName>
    </recommendedName>
</protein>
<dbReference type="RefSeq" id="WP_184111813.1">
    <property type="nucleotide sequence ID" value="NZ_BNAJ01000005.1"/>
</dbReference>
<dbReference type="Gene3D" id="2.60.40.1120">
    <property type="entry name" value="Carboxypeptidase-like, regulatory domain"/>
    <property type="match status" value="1"/>
</dbReference>
<dbReference type="SUPFAM" id="SSF49464">
    <property type="entry name" value="Carboxypeptidase regulatory domain-like"/>
    <property type="match status" value="1"/>
</dbReference>
<reference evidence="3" key="1">
    <citation type="journal article" date="2014" name="Int. J. Syst. Evol. Microbiol.">
        <title>Complete genome of a new Firmicutes species belonging to the dominant human colonic microbiota ('Ruminococcus bicirculans') reveals two chromosomes and a selective capacity to utilize plant glucans.</title>
        <authorList>
            <consortium name="NISC Comparative Sequencing Program"/>
            <person name="Wegmann U."/>
            <person name="Louis P."/>
            <person name="Goesmann A."/>
            <person name="Henrissat B."/>
            <person name="Duncan S.H."/>
            <person name="Flint H.J."/>
        </authorList>
    </citation>
    <scope>NUCLEOTIDE SEQUENCE</scope>
    <source>
        <strain evidence="3">CGMCC 1.18437</strain>
    </source>
</reference>
<comment type="caution">
    <text evidence="4">The sequence shown here is derived from an EMBL/GenBank/DDBJ whole genome shotgun (WGS) entry which is preliminary data.</text>
</comment>
<dbReference type="EMBL" id="JACHFK010000005">
    <property type="protein sequence ID" value="MBB5376816.1"/>
    <property type="molecule type" value="Genomic_DNA"/>
</dbReference>
<evidence type="ECO:0000313" key="5">
    <source>
        <dbReference type="Proteomes" id="UP000539473"/>
    </source>
</evidence>
<feature type="region of interest" description="Disordered" evidence="1">
    <location>
        <begin position="24"/>
        <end position="44"/>
    </location>
</feature>
<dbReference type="AlphaFoldDB" id="A0A7W8KGZ0"/>
<dbReference type="InterPro" id="IPR008969">
    <property type="entry name" value="CarboxyPept-like_regulatory"/>
</dbReference>
<reference evidence="4 5" key="3">
    <citation type="submission" date="2020-08" db="EMBL/GenBank/DDBJ databases">
        <title>Genomic Encyclopedia of Type Strains, Phase IV (KMG-IV): sequencing the most valuable type-strain genomes for metagenomic binning, comparative biology and taxonomic classification.</title>
        <authorList>
            <person name="Goeker M."/>
        </authorList>
    </citation>
    <scope>NUCLEOTIDE SEQUENCE [LARGE SCALE GENOMIC DNA]</scope>
    <source>
        <strain evidence="4 5">DSM 27521</strain>
    </source>
</reference>
<evidence type="ECO:0000256" key="1">
    <source>
        <dbReference type="SAM" id="MobiDB-lite"/>
    </source>
</evidence>
<evidence type="ECO:0008006" key="7">
    <source>
        <dbReference type="Google" id="ProtNLM"/>
    </source>
</evidence>
<organism evidence="4 5">
    <name type="scientific">Deinococcus metalli</name>
    <dbReference type="NCBI Taxonomy" id="1141878"/>
    <lineage>
        <taxon>Bacteria</taxon>
        <taxon>Thermotogati</taxon>
        <taxon>Deinococcota</taxon>
        <taxon>Deinococci</taxon>
        <taxon>Deinococcales</taxon>
        <taxon>Deinococcaceae</taxon>
        <taxon>Deinococcus</taxon>
    </lineage>
</organism>
<evidence type="ECO:0000313" key="6">
    <source>
        <dbReference type="Proteomes" id="UP000619376"/>
    </source>
</evidence>
<sequence length="258" mass="27224">MYRTTRTMAALVLTALLGACGGTQAGSGGTPPSTPGTPQPGHATPYTMTGTVKNAAGQPIAGAEVWADNTLYYNMNALGTTDAQGRYTIALPRDQIGTWRAGGRVKTKYAGQWYDLSLVPDSGVAFATDAGAVRHFTLRISGERPDGGEYGGKLYPYFGGAGGDFDMDRVEFTLTPDGPLIDGSAGQVLKRHLDDTMVRDIPIGEYVVTARYVPDGGPARPMVLMGRDESAYSPSTTITFHDSPSYGLFADLTVSLAP</sequence>
<keyword evidence="6" id="KW-1185">Reference proteome</keyword>
<keyword evidence="2" id="KW-0732">Signal</keyword>
<gene>
    <name evidence="3" type="ORF">GCM10017781_22450</name>
    <name evidence="4" type="ORF">HNQ07_002280</name>
</gene>
<evidence type="ECO:0000256" key="2">
    <source>
        <dbReference type="SAM" id="SignalP"/>
    </source>
</evidence>
<feature type="signal peptide" evidence="2">
    <location>
        <begin position="1"/>
        <end position="25"/>
    </location>
</feature>
<reference evidence="3" key="4">
    <citation type="submission" date="2024-05" db="EMBL/GenBank/DDBJ databases">
        <authorList>
            <person name="Sun Q."/>
            <person name="Zhou Y."/>
        </authorList>
    </citation>
    <scope>NUCLEOTIDE SEQUENCE</scope>
    <source>
        <strain evidence="3">CGMCC 1.18437</strain>
    </source>
</reference>
<dbReference type="Proteomes" id="UP000619376">
    <property type="component" value="Unassembled WGS sequence"/>
</dbReference>
<name>A0A7W8KGZ0_9DEIO</name>
<evidence type="ECO:0000313" key="3">
    <source>
        <dbReference type="EMBL" id="GHF45563.1"/>
    </source>
</evidence>
<evidence type="ECO:0000313" key="4">
    <source>
        <dbReference type="EMBL" id="MBB5376816.1"/>
    </source>
</evidence>
<dbReference type="PROSITE" id="PS51257">
    <property type="entry name" value="PROKAR_LIPOPROTEIN"/>
    <property type="match status" value="1"/>
</dbReference>
<dbReference type="Proteomes" id="UP000539473">
    <property type="component" value="Unassembled WGS sequence"/>
</dbReference>
<reference evidence="6" key="2">
    <citation type="journal article" date="2019" name="Int. J. Syst. Evol. Microbiol.">
        <title>The Global Catalogue of Microorganisms (GCM) 10K type strain sequencing project: providing services to taxonomists for standard genome sequencing and annotation.</title>
        <authorList>
            <consortium name="The Broad Institute Genomics Platform"/>
            <consortium name="The Broad Institute Genome Sequencing Center for Infectious Disease"/>
            <person name="Wu L."/>
            <person name="Ma J."/>
        </authorList>
    </citation>
    <scope>NUCLEOTIDE SEQUENCE [LARGE SCALE GENOMIC DNA]</scope>
    <source>
        <strain evidence="6">CGMCC 1.18437</strain>
    </source>
</reference>